<comment type="caution">
    <text evidence="1">The sequence shown here is derived from an EMBL/GenBank/DDBJ whole genome shotgun (WGS) entry which is preliminary data.</text>
</comment>
<evidence type="ECO:0000313" key="1">
    <source>
        <dbReference type="EMBL" id="MBC5994529.1"/>
    </source>
</evidence>
<dbReference type="Proteomes" id="UP000603640">
    <property type="component" value="Unassembled WGS sequence"/>
</dbReference>
<dbReference type="RefSeq" id="WP_187068546.1">
    <property type="nucleotide sequence ID" value="NZ_JACRVF010000005.1"/>
</dbReference>
<dbReference type="InterPro" id="IPR026444">
    <property type="entry name" value="Secre_tail"/>
</dbReference>
<proteinExistence type="predicted"/>
<dbReference type="PANTHER" id="PTHR43737">
    <property type="entry name" value="BLL7424 PROTEIN"/>
    <property type="match status" value="1"/>
</dbReference>
<dbReference type="Pfam" id="PF07394">
    <property type="entry name" value="DUF1501"/>
    <property type="match status" value="1"/>
</dbReference>
<accession>A0A923NA86</accession>
<dbReference type="InterPro" id="IPR010869">
    <property type="entry name" value="DUF1501"/>
</dbReference>
<keyword evidence="2" id="KW-1185">Reference proteome</keyword>
<evidence type="ECO:0000313" key="2">
    <source>
        <dbReference type="Proteomes" id="UP000603640"/>
    </source>
</evidence>
<dbReference type="NCBIfam" id="TIGR04183">
    <property type="entry name" value="Por_Secre_tail"/>
    <property type="match status" value="1"/>
</dbReference>
<protein>
    <submittedName>
        <fullName evidence="1">DUF1501 domain-containing protein</fullName>
    </submittedName>
</protein>
<name>A0A923NA86_9BACT</name>
<organism evidence="1 2">
    <name type="scientific">Pontibacter cellulosilyticus</name>
    <dbReference type="NCBI Taxonomy" id="1720253"/>
    <lineage>
        <taxon>Bacteria</taxon>
        <taxon>Pseudomonadati</taxon>
        <taxon>Bacteroidota</taxon>
        <taxon>Cytophagia</taxon>
        <taxon>Cytophagales</taxon>
        <taxon>Hymenobacteraceae</taxon>
        <taxon>Pontibacter</taxon>
    </lineage>
</organism>
<sequence>MKRREFIRNMGLLGGSMALGLNGIPLKAFSSPLLLNIEQTNGKILVLLQMNGGNDGLNTLIPYEDDLYYNKRPQIGIKKQDVVALNEFTGLNPAMAGFRNLYEDGKLGIVQNVGYENHNRSHFRSTDIWLSGSDADQNLYDGWVGRSLSYMYPDFETDIPEHPMAIQLGAVESMLLQSPIGSMSVVFENPNTFYQMVSGSIADDDPPESTLAGTELAFLRKISSQSTNYASVVKEKADKGKNTVTYPNTSIGKQLAIVASLIAGGLETPVYLTTISGFDTHANQLTAHAKTLTQLSEAITAFQSDLETTGMADRVVLMTFSEFGRRVEENGSRGTDHGTAAPLFVIGKSVSGGIIGGNPNLVNLDKNGDLLHQYDYRQIYTTILQDHLGLNKAKTEAILGKSYEKLNLFHKSAETGFSFAPLQLNKVYPNPFQYSAAFEYELKRSIHIRLSIFDLQGREVAVIYDGLQNAGRHSQHFSNRLATGTYIALLSGEGRQSSKKVVVV</sequence>
<dbReference type="EMBL" id="JACRVF010000005">
    <property type="protein sequence ID" value="MBC5994529.1"/>
    <property type="molecule type" value="Genomic_DNA"/>
</dbReference>
<dbReference type="PANTHER" id="PTHR43737:SF1">
    <property type="entry name" value="DUF1501 DOMAIN-CONTAINING PROTEIN"/>
    <property type="match status" value="1"/>
</dbReference>
<reference evidence="1" key="1">
    <citation type="submission" date="2020-08" db="EMBL/GenBank/DDBJ databases">
        <title>Pontibacter sp. SD6 16S ribosomal RNA gene Genome sequencing and assembly.</title>
        <authorList>
            <person name="Kang M."/>
        </authorList>
    </citation>
    <scope>NUCLEOTIDE SEQUENCE</scope>
    <source>
        <strain evidence="1">SD6</strain>
    </source>
</reference>
<gene>
    <name evidence="1" type="ORF">H8S84_16920</name>
</gene>
<dbReference type="AlphaFoldDB" id="A0A923NA86"/>